<dbReference type="InterPro" id="IPR020806">
    <property type="entry name" value="PKS_PP-bd"/>
</dbReference>
<dbReference type="InterPro" id="IPR014031">
    <property type="entry name" value="Ketoacyl_synth_C"/>
</dbReference>
<keyword evidence="5" id="KW-0597">Phosphoprotein</keyword>
<evidence type="ECO:0000256" key="3">
    <source>
        <dbReference type="ARBA" id="ARBA00006432"/>
    </source>
</evidence>
<dbReference type="InterPro" id="IPR020841">
    <property type="entry name" value="PKS_Beta-ketoAc_synthase_dom"/>
</dbReference>
<comment type="similarity">
    <text evidence="10">In the C-terminal section; belongs to the NRP synthetase family.</text>
</comment>
<proteinExistence type="inferred from homology"/>
<dbReference type="InterPro" id="IPR018201">
    <property type="entry name" value="Ketoacyl_synth_AS"/>
</dbReference>
<dbReference type="InterPro" id="IPR023213">
    <property type="entry name" value="CAT-like_dom_sf"/>
</dbReference>
<dbReference type="InterPro" id="IPR015424">
    <property type="entry name" value="PyrdxlP-dep_Trfase"/>
</dbReference>
<dbReference type="InterPro" id="IPR032821">
    <property type="entry name" value="PKS_assoc"/>
</dbReference>
<dbReference type="Pfam" id="PF23024">
    <property type="entry name" value="AMP-dom_DIP2-like"/>
    <property type="match status" value="1"/>
</dbReference>
<keyword evidence="8" id="KW-0663">Pyridoxal phosphate</keyword>
<feature type="compositionally biased region" description="Low complexity" evidence="12">
    <location>
        <begin position="703"/>
        <end position="714"/>
    </location>
</feature>
<dbReference type="FunFam" id="3.40.50.980:FF:000001">
    <property type="entry name" value="Non-ribosomal peptide synthetase"/>
    <property type="match status" value="1"/>
</dbReference>
<dbReference type="CDD" id="cd00610">
    <property type="entry name" value="OAT_like"/>
    <property type="match status" value="1"/>
</dbReference>
<feature type="domain" description="Carrier" evidence="13">
    <location>
        <begin position="3228"/>
        <end position="3303"/>
    </location>
</feature>
<dbReference type="InterPro" id="IPR001227">
    <property type="entry name" value="Ac_transferase_dom_sf"/>
</dbReference>
<dbReference type="Gene3D" id="3.40.50.1820">
    <property type="entry name" value="alpha/beta hydrolase"/>
    <property type="match status" value="1"/>
</dbReference>
<evidence type="ECO:0000313" key="16">
    <source>
        <dbReference type="Proteomes" id="UP000031327"/>
    </source>
</evidence>
<reference evidence="15 16" key="1">
    <citation type="submission" date="2014-12" db="EMBL/GenBank/DDBJ databases">
        <title>Draft Genome Sequence of Pseudoalteromonas luteoviolacea HI1.</title>
        <authorList>
            <person name="Asahina A.Y."/>
            <person name="Hadfield M.G."/>
        </authorList>
    </citation>
    <scope>NUCLEOTIDE SEQUENCE [LARGE SCALE GENOMIC DNA]</scope>
    <source>
        <strain evidence="15 16">HI1</strain>
    </source>
</reference>
<dbReference type="InterPro" id="IPR015421">
    <property type="entry name" value="PyrdxlP-dep_Trfase_major"/>
</dbReference>
<dbReference type="SMART" id="SM01294">
    <property type="entry name" value="PKS_PP_betabranch"/>
    <property type="match status" value="2"/>
</dbReference>
<feature type="domain" description="Carrier" evidence="13">
    <location>
        <begin position="1610"/>
        <end position="1685"/>
    </location>
</feature>
<dbReference type="PROSITE" id="PS00455">
    <property type="entry name" value="AMP_BINDING"/>
    <property type="match status" value="2"/>
</dbReference>
<dbReference type="PANTHER" id="PTHR43775">
    <property type="entry name" value="FATTY ACID SYNTHASE"/>
    <property type="match status" value="1"/>
</dbReference>
<dbReference type="GO" id="GO:0004315">
    <property type="term" value="F:3-oxoacyl-[acyl-carrier-protein] synthase activity"/>
    <property type="evidence" value="ECO:0007669"/>
    <property type="project" value="InterPro"/>
</dbReference>
<dbReference type="NCBIfam" id="TIGR01733">
    <property type="entry name" value="AA-adenyl-dom"/>
    <property type="match status" value="1"/>
</dbReference>
<dbReference type="InterPro" id="IPR010071">
    <property type="entry name" value="AA_adenyl_dom"/>
</dbReference>
<dbReference type="GO" id="GO:0030170">
    <property type="term" value="F:pyridoxal phosphate binding"/>
    <property type="evidence" value="ECO:0007669"/>
    <property type="project" value="InterPro"/>
</dbReference>
<dbReference type="RefSeq" id="WP_039607629.1">
    <property type="nucleotide sequence ID" value="NZ_JWIC01000001.1"/>
</dbReference>
<dbReference type="SMART" id="SM00823">
    <property type="entry name" value="PKS_PP"/>
    <property type="match status" value="3"/>
</dbReference>
<dbReference type="OrthoDB" id="9757559at2"/>
<dbReference type="Pfam" id="PF00698">
    <property type="entry name" value="Acyl_transf_1"/>
    <property type="match status" value="1"/>
</dbReference>
<dbReference type="InterPro" id="IPR016036">
    <property type="entry name" value="Malonyl_transacylase_ACP-bd"/>
</dbReference>
<evidence type="ECO:0000256" key="7">
    <source>
        <dbReference type="ARBA" id="ARBA00022832"/>
    </source>
</evidence>
<keyword evidence="4" id="KW-0596">Phosphopantetheine</keyword>
<evidence type="ECO:0000256" key="5">
    <source>
        <dbReference type="ARBA" id="ARBA00022553"/>
    </source>
</evidence>
<dbReference type="Gene3D" id="3.30.559.30">
    <property type="entry name" value="Nonribosomal peptide synthetase, condensation domain"/>
    <property type="match status" value="1"/>
</dbReference>
<dbReference type="CDD" id="cd00833">
    <property type="entry name" value="PKS"/>
    <property type="match status" value="1"/>
</dbReference>
<dbReference type="SUPFAM" id="SSF52151">
    <property type="entry name" value="FabD/lysophospholipase-like"/>
    <property type="match status" value="1"/>
</dbReference>
<dbReference type="Gene3D" id="2.30.38.10">
    <property type="entry name" value="Luciferase, Domain 3"/>
    <property type="match status" value="1"/>
</dbReference>
<dbReference type="Pfam" id="PF02801">
    <property type="entry name" value="Ketoacyl-synt_C"/>
    <property type="match status" value="1"/>
</dbReference>
<dbReference type="Gene3D" id="3.40.366.10">
    <property type="entry name" value="Malonyl-Coenzyme A Acyl Carrier Protein, domain 2"/>
    <property type="match status" value="1"/>
</dbReference>
<dbReference type="GO" id="GO:0006633">
    <property type="term" value="P:fatty acid biosynthetic process"/>
    <property type="evidence" value="ECO:0007669"/>
    <property type="project" value="UniProtKB-UniPathway"/>
</dbReference>
<comment type="caution">
    <text evidence="15">The sequence shown here is derived from an EMBL/GenBank/DDBJ whole genome shotgun (WGS) entry which is preliminary data.</text>
</comment>
<dbReference type="UniPathway" id="UPA00094"/>
<evidence type="ECO:0000256" key="2">
    <source>
        <dbReference type="ARBA" id="ARBA00005194"/>
    </source>
</evidence>
<dbReference type="InterPro" id="IPR016039">
    <property type="entry name" value="Thiolase-like"/>
</dbReference>
<dbReference type="InterPro" id="IPR000873">
    <property type="entry name" value="AMP-dep_synth/lig_dom"/>
</dbReference>
<dbReference type="Gene3D" id="3.30.559.10">
    <property type="entry name" value="Chloramphenicol acetyltransferase-like domain"/>
    <property type="match status" value="1"/>
</dbReference>
<dbReference type="PROSITE" id="PS50075">
    <property type="entry name" value="CARRIER"/>
    <property type="match status" value="3"/>
</dbReference>
<keyword evidence="6" id="KW-0808">Transferase</keyword>
<evidence type="ECO:0000256" key="4">
    <source>
        <dbReference type="ARBA" id="ARBA00022450"/>
    </source>
</evidence>
<accession>A0A0C1QVE8</accession>
<dbReference type="InterPro" id="IPR014043">
    <property type="entry name" value="Acyl_transferase_dom"/>
</dbReference>
<evidence type="ECO:0000256" key="11">
    <source>
        <dbReference type="ARBA" id="ARBA00054155"/>
    </source>
</evidence>
<evidence type="ECO:0000256" key="9">
    <source>
        <dbReference type="ARBA" id="ARBA00023098"/>
    </source>
</evidence>
<dbReference type="Gene3D" id="3.90.1150.10">
    <property type="entry name" value="Aspartate Aminotransferase, domain 1"/>
    <property type="match status" value="1"/>
</dbReference>
<dbReference type="FunFam" id="3.40.47.10:FF:000019">
    <property type="entry name" value="Polyketide synthase type I"/>
    <property type="match status" value="1"/>
</dbReference>
<dbReference type="Pfam" id="PF16197">
    <property type="entry name" value="KAsynt_C_assoc"/>
    <property type="match status" value="1"/>
</dbReference>
<dbReference type="InterPro" id="IPR020845">
    <property type="entry name" value="AMP-binding_CS"/>
</dbReference>
<dbReference type="InterPro" id="IPR029058">
    <property type="entry name" value="AB_hydrolase_fold"/>
</dbReference>
<dbReference type="InterPro" id="IPR045851">
    <property type="entry name" value="AMP-bd_C_sf"/>
</dbReference>
<dbReference type="InterPro" id="IPR036736">
    <property type="entry name" value="ACP-like_sf"/>
</dbReference>
<evidence type="ECO:0000256" key="6">
    <source>
        <dbReference type="ARBA" id="ARBA00022679"/>
    </source>
</evidence>
<dbReference type="Pfam" id="PF00501">
    <property type="entry name" value="AMP-binding"/>
    <property type="match status" value="2"/>
</dbReference>
<dbReference type="InterPro" id="IPR001242">
    <property type="entry name" value="Condensation_dom"/>
</dbReference>
<dbReference type="Pfam" id="PF00202">
    <property type="entry name" value="Aminotran_3"/>
    <property type="match status" value="1"/>
</dbReference>
<dbReference type="InterPro" id="IPR009081">
    <property type="entry name" value="PP-bd_ACP"/>
</dbReference>
<dbReference type="Gene3D" id="1.10.1200.10">
    <property type="entry name" value="ACP-like"/>
    <property type="match status" value="2"/>
</dbReference>
<dbReference type="InterPro" id="IPR006162">
    <property type="entry name" value="Ppantetheine_attach_site"/>
</dbReference>
<dbReference type="InterPro" id="IPR025110">
    <property type="entry name" value="AMP-bd_C"/>
</dbReference>
<dbReference type="SUPFAM" id="SSF53901">
    <property type="entry name" value="Thiolase-like"/>
    <property type="match status" value="1"/>
</dbReference>
<evidence type="ECO:0000313" key="15">
    <source>
        <dbReference type="EMBL" id="KID59027.1"/>
    </source>
</evidence>
<dbReference type="SMART" id="SM00827">
    <property type="entry name" value="PKS_AT"/>
    <property type="match status" value="1"/>
</dbReference>
<dbReference type="PROSITE" id="PS52004">
    <property type="entry name" value="KS3_2"/>
    <property type="match status" value="1"/>
</dbReference>
<dbReference type="InterPro" id="IPR040097">
    <property type="entry name" value="FAAL/FAAC"/>
</dbReference>
<dbReference type="Gene3D" id="3.40.50.980">
    <property type="match status" value="2"/>
</dbReference>
<comment type="pathway">
    <text evidence="2">Lipid metabolism; fatty acid biosynthesis.</text>
</comment>
<dbReference type="Pfam" id="PF00109">
    <property type="entry name" value="ketoacyl-synt"/>
    <property type="match status" value="1"/>
</dbReference>
<dbReference type="InterPro" id="IPR014030">
    <property type="entry name" value="Ketoacyl_synth_N"/>
</dbReference>
<dbReference type="SUPFAM" id="SSF56801">
    <property type="entry name" value="Acetyl-CoA synthetase-like"/>
    <property type="match status" value="2"/>
</dbReference>
<feature type="domain" description="Ketosynthase family 3 (KS3)" evidence="14">
    <location>
        <begin position="720"/>
        <end position="1133"/>
    </location>
</feature>
<dbReference type="GO" id="GO:0071766">
    <property type="term" value="P:Actinobacterium-type cell wall biogenesis"/>
    <property type="evidence" value="ECO:0007669"/>
    <property type="project" value="UniProtKB-ARBA"/>
</dbReference>
<dbReference type="SUPFAM" id="SSF52777">
    <property type="entry name" value="CoA-dependent acyltransferases"/>
    <property type="match status" value="2"/>
</dbReference>
<sequence>MKTDLVTALVTLANTRGDDTAYQYFFSDDLPSQSLTYQQLDQRARQIAHNLGAHFEQGDRALLLYNSGFEFIEAFFACLYAGIVAVPVYPPKKNQNITRLRSIIEDAGAKGVLTSEKVNEIARPLFESEASLNDLALFTTDSIECEVANDWQAIAVNGEDLAFLQYTSGSTGAPKGVMVTHDNITDNEEMMKVAFGHSSQTPIVSWLPHFHDMGLIFGILQPIYIGAPAYLMNPTYFLQKPLRWLRLLSEFKGVTSSAPNFAYDLCVDTIKEEELTGLDLSHWQSALNGAEPVRASTLERFYHKFKRCGLRKESLSPCYGMAETTLFATGGALLVQPTVLTLNNNKMLDGVAKIQESAIDDRCNPEALAYQAVSSGHVWCDHEVAIVSPNTLRRCEEGEVGEIWVKGASVAKGYWNKPEQTQQTFHATIVGENGGPYLRTGDLGFLYQQELFVTGRCKDVLIFRGKNYYPQDIELTVSDCDEALESNGGAAFYIHAEHEDRLVVVQQVKRTAIRKLNHKQVIDKIISAIVEQHGIAPYDVVLIKPGRLCKTSSGKVQRQENKAQYEQARFEVLAAHKSAQSNDQTTPLPTHEVTSKADPALYNAACQLLQNIIAIEVGVEGTVLDIDASFLSLGVDSMKAVRISGELIELHGIELESTILYEYPNISELAKYLCQFDGVKAALSVSGAENLDGDTDPQRAPIQSKSQSQKSTASSVNCRDTDIAVIGMACRYPNANNLDELWHLLMNEQDAISTPSDSRQQLCPEVNAQRLGGYIDDISHFDHTLFGISPNEAKHIDPQQRVLLENTFHAIQSAGYMPAQLAGMKIGVYVGISQSDYFSLSQQVQKSTAYLGTGTALSIAANRLSYFYNFTGPSLAIDTACSSSLVALHHAVQAIRSGDIPQALVAGVNLILSDDVSQACDNAQMLAIDGRCKTFSDSANGYVRSEGVGSVLLKPLSQAIEDNDPIYGVIKGSAVNQDGRSNGITAPNGRAQQQVIRAALSHAGVNAQAVNYVEAHGTGTKLGDPIEVSALQQVYGEQRSNQLIVGSIKANIGHLESAAGLAGLIKTLLCFRHKKIPAQRYSDALNSHIPWQKCAITVPTTHTPWPSNHEALGLAGVSSFGFGGTNAHVIVAPPIAANTSQHTPIKQPSCYVLPLAAKSPQALSKWVKQFAHQAQNLSSSAFSDLVKQVSTLPALKGIKKAFHGADLQALQRHLSNVSEAELTQQPPLRINAPQTVFLFTGQGSQYPDMGQALYHADDVFKAAIDECESLLLVHYDTRLTDVLYGEHQAALNQIRWTQVAIFAVEYALAQRLCTLGISPDLLISHSVGEYAAACIAGVLSLVDAIKLVSARATLMHELDAGGQMIAARCSLEQAQSIISGYEQTAAISAYHGEAGVVFSGSDDAIEHICQQLTSRAVRFKALNTGAAFHSPLMVPMLQAFAEVVGSVTLHKPTLNFVSSVTGQIEQDRLTDARYWCEQITHPVRFDASLQALGDMTSICFIELGPKPILSGLIQENLPRIDATYLSVLRDKGDDRERLGECIATVYEFGVEINWCDFYLAESAPLAQRQALPPYPFDKHVHWIGEADTQPSAPPSITQPQPATDELHRVQAIEEFILSTLAKELGMDAVQIDPHLALLEMGVDSLMIMRAVRIFEKQFDLEFRVRQFYEELSNVASLVAYVAQHSDYLALDRASVEDDALVQTAPSQIDSPSTQAIEHSVLIERICHAQLQAAASVNTEAAQLSVSDVTAQQLAWLRQQPSDPVTQGALNVSVEQIPRLASKLEASSEARADTAAVSVLPGFQAKQLQRQASTQEMRQHHERLSQQYCAKTASSKLLVSEHRAHLADCRASAGFRLSSKEMLYPIFAKRCEGSRIWDIDDNEYIDITMDFGVNLFGHKPAFVNEAIAQQLDSGIQLGLASPLACEAAALISELTGLARVSFCNSGTEAVMTALRLARNKTKRQRIVQFEGAYHGHFDGTLAAMAPDGERVEPMCSGVRHEAIADNLVLKYGDFSALEQIKQQGHEIAAVLVEPVQSRHPELQPFEFLKQLRALTRTLGIALIFDEMITGFRAHPGGVQGLLNIQADMATYGKIVGGGLPIGVVAGSSEYLDGIDGGVWQYGDHSFPQADTTFFAGTFCKHPLSMASAVAVLKEIKRQGVELQNELTRKTVYLQDQLNAFFTEQAIPISINTFTSLFRFQFSQNLDVFFYELLNRGVFIWEGRNCFISAAHSDADIAFVIDAVKESALALKHAGYFGRDEQSTQLETTHKSGCLLTQGQKQLLALALRSPNGAFAYHLQASVSLVGALDVEKLKRAVGQVVRSFPLLRFGVDVAELTHVMRNEPELECVSIAPGESEVEVTQRLSKLRYHTFDFEDDGLCRFYLLTDHLHRHCLSVVAHHIVCDGISLQLILAKIAHSYSTGESIACPSAPSFDDYTRAVTEYAQTKIYQEDAQYWQAQLSASEQLALPLRRDAKAQSNYQVKQLRYELSAQAVQNLQSVSQAQKCGLFATLLACYVAWLHKLSQQTRIAVNVPVSDRQLLSPDVEAEVLDEHLLGYCTNMLPLQLDVTTTMTFGQLVSQVQDKLLTGFEHQHLPYAHLCEQDWIMPSTVFNFDRVHALPEFSDLKLTPMANNTCFGQFDLSCNILNIAEQWWLELDYQSDRYDDEMIVSFAQSWLTMAAHICAEHTLLSDLFALQKEENYCDMLSLQLVNSSACSGYDILTKMLGQQVLKTPQKIAVEDDLTQLSYQQLETHSNQLANYLISQDIGKGSLVAVAMSRTSKLVVALLAVLKTGAAYLPIDITYPQSRVRDVLSDSQADLLLCDAPCAEIKTMIDTNMVCLDIDMESNAMSSSPSTQPNCHIDHEQRAYVIYTSGSSGRPKGVEITHGALANFLNSMQDKPGIVQQDRVLAITTMAFDIAALELFLPLICGATIVIASEASCSDPLAIAELIERQQISFMQATPTLWNLMVQAAPSCVTGLKVLSGGEPLDASLANKLLDQGAQLWNMYGPTETTIWSSIAHITDAQDITVGNGIANTGLFVMPEQANEQSLPLPVGVWGELWISGAGVSTGYLNRETLTAQQFVTHTINQQPLRLYKTGDRARYLPNGQIELQGRLDNQVKLHGHRIELAEVEYQLRKLLGHDDVRVLVKKTPEGTAHLCAFCMLGPQQGVQWEYSAIRQHLMMKLPSYMVPEFVSWLEQWPRTPNGKIDTQALVIPQMKTGYIARHRAPDTPIEQTLLTYFIELLPVEQISTDSSFFDCGGNSVMAMQLVSRINRHFDIRCTVADVFDFSSVVLLAQRIDVIKAHPDQAQQSEVGVDAISDIVSGRDISAAFDDQSMTEMDL</sequence>
<comment type="cofactor">
    <cofactor evidence="1">
        <name>pantetheine 4'-phosphate</name>
        <dbReference type="ChEBI" id="CHEBI:47942"/>
    </cofactor>
</comment>
<organism evidence="15 16">
    <name type="scientific">Pseudoalteromonas luteoviolacea</name>
    <dbReference type="NCBI Taxonomy" id="43657"/>
    <lineage>
        <taxon>Bacteria</taxon>
        <taxon>Pseudomonadati</taxon>
        <taxon>Pseudomonadota</taxon>
        <taxon>Gammaproteobacteria</taxon>
        <taxon>Alteromonadales</taxon>
        <taxon>Pseudoalteromonadaceae</taxon>
        <taxon>Pseudoalteromonas</taxon>
    </lineage>
</organism>
<dbReference type="Pfam" id="PF00668">
    <property type="entry name" value="Condensation"/>
    <property type="match status" value="1"/>
</dbReference>
<dbReference type="Proteomes" id="UP000031327">
    <property type="component" value="Unassembled WGS sequence"/>
</dbReference>
<dbReference type="InterPro" id="IPR042099">
    <property type="entry name" value="ANL_N_sf"/>
</dbReference>
<comment type="function">
    <text evidence="11">Involved in production of the polyketide antibiotic thailandamide.</text>
</comment>
<dbReference type="SUPFAM" id="SSF55048">
    <property type="entry name" value="Probable ACP-binding domain of malonyl-CoA ACP transacylase"/>
    <property type="match status" value="1"/>
</dbReference>
<evidence type="ECO:0000256" key="10">
    <source>
        <dbReference type="ARBA" id="ARBA00029443"/>
    </source>
</evidence>
<dbReference type="CDD" id="cd05931">
    <property type="entry name" value="FAAL"/>
    <property type="match status" value="1"/>
</dbReference>
<evidence type="ECO:0000256" key="12">
    <source>
        <dbReference type="SAM" id="MobiDB-lite"/>
    </source>
</evidence>
<dbReference type="GO" id="GO:0008483">
    <property type="term" value="F:transaminase activity"/>
    <property type="evidence" value="ECO:0007669"/>
    <property type="project" value="InterPro"/>
</dbReference>
<evidence type="ECO:0000259" key="13">
    <source>
        <dbReference type="PROSITE" id="PS50075"/>
    </source>
</evidence>
<dbReference type="FunFam" id="3.40.50.12780:FF:000012">
    <property type="entry name" value="Non-ribosomal peptide synthetase"/>
    <property type="match status" value="1"/>
</dbReference>
<dbReference type="InterPro" id="IPR005814">
    <property type="entry name" value="Aminotrans_3"/>
</dbReference>
<dbReference type="Gene3D" id="3.40.50.12780">
    <property type="entry name" value="N-terminal domain of ligase-like"/>
    <property type="match status" value="1"/>
</dbReference>
<evidence type="ECO:0000259" key="14">
    <source>
        <dbReference type="PROSITE" id="PS52004"/>
    </source>
</evidence>
<dbReference type="FunFam" id="3.40.50.12780:FF:000013">
    <property type="entry name" value="Long-chain-fatty-acid--AMP ligase FadD32"/>
    <property type="match status" value="1"/>
</dbReference>
<dbReference type="EMBL" id="JWIC01000001">
    <property type="protein sequence ID" value="KID59027.1"/>
    <property type="molecule type" value="Genomic_DNA"/>
</dbReference>
<dbReference type="Gene3D" id="3.30.70.3290">
    <property type="match status" value="1"/>
</dbReference>
<dbReference type="Gene3D" id="3.30.300.30">
    <property type="match status" value="2"/>
</dbReference>
<name>A0A0C1QVE8_9GAMM</name>
<dbReference type="GO" id="GO:0004312">
    <property type="term" value="F:fatty acid synthase activity"/>
    <property type="evidence" value="ECO:0007669"/>
    <property type="project" value="TreeGrafter"/>
</dbReference>
<evidence type="ECO:0000256" key="8">
    <source>
        <dbReference type="ARBA" id="ARBA00022898"/>
    </source>
</evidence>
<dbReference type="PROSITE" id="PS00606">
    <property type="entry name" value="KS3_1"/>
    <property type="match status" value="1"/>
</dbReference>
<comment type="similarity">
    <text evidence="3">Belongs to the ATP-dependent AMP-binding enzyme family.</text>
</comment>
<dbReference type="PANTHER" id="PTHR43775:SF37">
    <property type="entry name" value="SI:DKEY-61P9.11"/>
    <property type="match status" value="1"/>
</dbReference>
<feature type="domain" description="Carrier" evidence="13">
    <location>
        <begin position="603"/>
        <end position="677"/>
    </location>
</feature>
<dbReference type="SUPFAM" id="SSF47336">
    <property type="entry name" value="ACP-like"/>
    <property type="match status" value="3"/>
</dbReference>
<dbReference type="Gene3D" id="3.40.640.10">
    <property type="entry name" value="Type I PLP-dependent aspartate aminotransferase-like (Major domain)"/>
    <property type="match status" value="1"/>
</dbReference>
<protein>
    <submittedName>
        <fullName evidence="15">Peptide synthetase</fullName>
    </submittedName>
</protein>
<dbReference type="Pfam" id="PF00550">
    <property type="entry name" value="PP-binding"/>
    <property type="match status" value="3"/>
</dbReference>
<dbReference type="InterPro" id="IPR015422">
    <property type="entry name" value="PyrdxlP-dep_Trfase_small"/>
</dbReference>
<keyword evidence="9" id="KW-0443">Lipid metabolism</keyword>
<evidence type="ECO:0000256" key="1">
    <source>
        <dbReference type="ARBA" id="ARBA00001957"/>
    </source>
</evidence>
<dbReference type="GO" id="GO:0031177">
    <property type="term" value="F:phosphopantetheine binding"/>
    <property type="evidence" value="ECO:0007669"/>
    <property type="project" value="InterPro"/>
</dbReference>
<dbReference type="InterPro" id="IPR016035">
    <property type="entry name" value="Acyl_Trfase/lysoPLipase"/>
</dbReference>
<keyword evidence="7" id="KW-0276">Fatty acid metabolism</keyword>
<dbReference type="Gene3D" id="3.40.47.10">
    <property type="match status" value="1"/>
</dbReference>
<dbReference type="InterPro" id="IPR050091">
    <property type="entry name" value="PKS_NRPS_Biosynth_Enz"/>
</dbReference>
<feature type="region of interest" description="Disordered" evidence="12">
    <location>
        <begin position="690"/>
        <end position="714"/>
    </location>
</feature>
<dbReference type="SMART" id="SM00825">
    <property type="entry name" value="PKS_KS"/>
    <property type="match status" value="1"/>
</dbReference>
<dbReference type="SUPFAM" id="SSF53383">
    <property type="entry name" value="PLP-dependent transferases"/>
    <property type="match status" value="1"/>
</dbReference>
<gene>
    <name evidence="15" type="ORF">JF50_00785</name>
</gene>
<dbReference type="PROSITE" id="PS00012">
    <property type="entry name" value="PHOSPHOPANTETHEINE"/>
    <property type="match status" value="3"/>
</dbReference>